<dbReference type="GO" id="GO:0016702">
    <property type="term" value="F:oxidoreductase activity, acting on single donors with incorporation of molecular oxygen, incorporation of two atoms of oxygen"/>
    <property type="evidence" value="ECO:0007669"/>
    <property type="project" value="InterPro"/>
</dbReference>
<dbReference type="InterPro" id="IPR011051">
    <property type="entry name" value="RmlC_Cupin_sf"/>
</dbReference>
<comment type="similarity">
    <text evidence="1">Belongs to the cysteine dioxygenase family.</text>
</comment>
<dbReference type="InterPro" id="IPR014710">
    <property type="entry name" value="RmlC-like_jellyroll"/>
</dbReference>
<dbReference type="SUPFAM" id="SSF51182">
    <property type="entry name" value="RmlC-like cupins"/>
    <property type="match status" value="1"/>
</dbReference>
<dbReference type="Gene3D" id="2.60.120.10">
    <property type="entry name" value="Jelly Rolls"/>
    <property type="match status" value="1"/>
</dbReference>
<evidence type="ECO:0008006" key="4">
    <source>
        <dbReference type="Google" id="ProtNLM"/>
    </source>
</evidence>
<organism evidence="3">
    <name type="scientific">Thiolapillus brandeum</name>
    <dbReference type="NCBI Taxonomy" id="1076588"/>
    <lineage>
        <taxon>Bacteria</taxon>
        <taxon>Pseudomonadati</taxon>
        <taxon>Pseudomonadota</taxon>
        <taxon>Gammaproteobacteria</taxon>
        <taxon>Chromatiales</taxon>
        <taxon>Sedimenticolaceae</taxon>
        <taxon>Thiolapillus</taxon>
    </lineage>
</organism>
<dbReference type="InterPro" id="IPR010300">
    <property type="entry name" value="CDO_1"/>
</dbReference>
<feature type="binding site" evidence="2">
    <location>
        <position position="138"/>
    </location>
    <ligand>
        <name>Fe cation</name>
        <dbReference type="ChEBI" id="CHEBI:24875"/>
        <note>catalytic</note>
    </ligand>
</feature>
<evidence type="ECO:0000256" key="1">
    <source>
        <dbReference type="ARBA" id="ARBA00006622"/>
    </source>
</evidence>
<dbReference type="EMBL" id="DRLF01000052">
    <property type="protein sequence ID" value="HEC05475.1"/>
    <property type="molecule type" value="Genomic_DNA"/>
</dbReference>
<reference evidence="3" key="1">
    <citation type="journal article" date="2020" name="mSystems">
        <title>Genome- and Community-Level Interaction Insights into Carbon Utilization and Element Cycling Functions of Hydrothermarchaeota in Hydrothermal Sediment.</title>
        <authorList>
            <person name="Zhou Z."/>
            <person name="Liu Y."/>
            <person name="Xu W."/>
            <person name="Pan J."/>
            <person name="Luo Z.H."/>
            <person name="Li M."/>
        </authorList>
    </citation>
    <scope>NUCLEOTIDE SEQUENCE [LARGE SCALE GENOMIC DNA]</scope>
    <source>
        <strain evidence="3">HyVt-458</strain>
    </source>
</reference>
<keyword evidence="2" id="KW-0479">Metal-binding</keyword>
<evidence type="ECO:0000256" key="2">
    <source>
        <dbReference type="PIRSR" id="PIRSR610300-51"/>
    </source>
</evidence>
<dbReference type="AlphaFoldDB" id="A0A831RUN8"/>
<dbReference type="Proteomes" id="UP000886339">
    <property type="component" value="Unassembled WGS sequence"/>
</dbReference>
<keyword evidence="2" id="KW-0408">Iron</keyword>
<protein>
    <recommendedName>
        <fullName evidence="4">Cysteine dioxygenase</fullName>
    </recommendedName>
</protein>
<name>A0A831RUN8_9GAMM</name>
<dbReference type="Pfam" id="PF05995">
    <property type="entry name" value="CDO_I"/>
    <property type="match status" value="1"/>
</dbReference>
<sequence>MNTCKAETHTLANLPDDTRVLLRDLIAGLDDEARLLTLSARFRLQGDFPHAPHCYSRNILLREDNGAEVMVARWDQGAVTPVHGHPQFAFVYVLEGQLQMEHYRETDQGLLLTETVIRNKGQHIYAAGDANRYNNAIHRVTALSPSLSLHVYSDDALKGKAFT</sequence>
<dbReference type="CDD" id="cd10548">
    <property type="entry name" value="cupin_CDO"/>
    <property type="match status" value="1"/>
</dbReference>
<feature type="binding site" evidence="2">
    <location>
        <position position="85"/>
    </location>
    <ligand>
        <name>Fe cation</name>
        <dbReference type="ChEBI" id="CHEBI:24875"/>
        <note>catalytic</note>
    </ligand>
</feature>
<evidence type="ECO:0000313" key="3">
    <source>
        <dbReference type="EMBL" id="HEC05475.1"/>
    </source>
</evidence>
<proteinExistence type="inferred from homology"/>
<dbReference type="GO" id="GO:0005506">
    <property type="term" value="F:iron ion binding"/>
    <property type="evidence" value="ECO:0007669"/>
    <property type="project" value="InterPro"/>
</dbReference>
<gene>
    <name evidence="3" type="ORF">ENJ12_01365</name>
</gene>
<feature type="binding site" evidence="2">
    <location>
        <position position="83"/>
    </location>
    <ligand>
        <name>Fe cation</name>
        <dbReference type="ChEBI" id="CHEBI:24875"/>
        <note>catalytic</note>
    </ligand>
</feature>
<comment type="caution">
    <text evidence="3">The sequence shown here is derived from an EMBL/GenBank/DDBJ whole genome shotgun (WGS) entry which is preliminary data.</text>
</comment>
<accession>A0A831RUN8</accession>